<gene>
    <name evidence="6" type="ORF">UU41_C0019G0005</name>
</gene>
<dbReference type="PATRIC" id="fig|1618474.3.peg.669"/>
<dbReference type="InterPro" id="IPR044946">
    <property type="entry name" value="Restrct_endonuc_typeI_TRD_sf"/>
</dbReference>
<reference evidence="6 7" key="1">
    <citation type="journal article" date="2015" name="Nature">
        <title>rRNA introns, odd ribosomes, and small enigmatic genomes across a large radiation of phyla.</title>
        <authorList>
            <person name="Brown C.T."/>
            <person name="Hug L.A."/>
            <person name="Thomas B.C."/>
            <person name="Sharon I."/>
            <person name="Castelle C.J."/>
            <person name="Singh A."/>
            <person name="Wilkins M.J."/>
            <person name="Williams K.H."/>
            <person name="Banfield J.F."/>
        </authorList>
    </citation>
    <scope>NUCLEOTIDE SEQUENCE [LARGE SCALE GENOMIC DNA]</scope>
</reference>
<dbReference type="Proteomes" id="UP000034961">
    <property type="component" value="Unassembled WGS sequence"/>
</dbReference>
<dbReference type="AlphaFoldDB" id="A0A0G0UYE5"/>
<dbReference type="CDD" id="cd17266">
    <property type="entry name" value="RMtype1_S_Sau1132ORF3780P-TRD2-CR2_like"/>
    <property type="match status" value="1"/>
</dbReference>
<evidence type="ECO:0000256" key="2">
    <source>
        <dbReference type="ARBA" id="ARBA00022747"/>
    </source>
</evidence>
<feature type="coiled-coil region" evidence="4">
    <location>
        <begin position="356"/>
        <end position="383"/>
    </location>
</feature>
<protein>
    <recommendedName>
        <fullName evidence="5">Type I restriction modification DNA specificity domain-containing protein</fullName>
    </recommendedName>
</protein>
<dbReference type="InterPro" id="IPR000055">
    <property type="entry name" value="Restrct_endonuc_typeI_TRD"/>
</dbReference>
<dbReference type="GO" id="GO:0009307">
    <property type="term" value="P:DNA restriction-modification system"/>
    <property type="evidence" value="ECO:0007669"/>
    <property type="project" value="UniProtKB-KW"/>
</dbReference>
<comment type="similarity">
    <text evidence="1">Belongs to the type-I restriction system S methylase family.</text>
</comment>
<name>A0A0G0UYE5_9BACT</name>
<evidence type="ECO:0000256" key="4">
    <source>
        <dbReference type="SAM" id="Coils"/>
    </source>
</evidence>
<dbReference type="Gene3D" id="3.90.220.20">
    <property type="entry name" value="DNA methylase specificity domains"/>
    <property type="match status" value="2"/>
</dbReference>
<dbReference type="EMBL" id="LCAN01000019">
    <property type="protein sequence ID" value="KKR93648.1"/>
    <property type="molecule type" value="Genomic_DNA"/>
</dbReference>
<keyword evidence="3" id="KW-0238">DNA-binding</keyword>
<dbReference type="InterPro" id="IPR052021">
    <property type="entry name" value="Type-I_RS_S_subunit"/>
</dbReference>
<evidence type="ECO:0000313" key="7">
    <source>
        <dbReference type="Proteomes" id="UP000034961"/>
    </source>
</evidence>
<dbReference type="Pfam" id="PF01420">
    <property type="entry name" value="Methylase_S"/>
    <property type="match status" value="2"/>
</dbReference>
<evidence type="ECO:0000256" key="3">
    <source>
        <dbReference type="ARBA" id="ARBA00023125"/>
    </source>
</evidence>
<dbReference type="SUPFAM" id="SSF116734">
    <property type="entry name" value="DNA methylase specificity domain"/>
    <property type="match status" value="2"/>
</dbReference>
<sequence length="394" mass="43726">MTTLMQTIPKGYKQTEVGVIPADWDVKEMKDFTLSVASGKSKTTNESGDYPIYGSTGIIGKRKQADYSGDKILIARVGANAGTVNKVSGKYCVSDNTLMVTYPPEIDINFSYYQLINFRINKIIFGSGQPLVTGGQIKSLVFAIPSNKKEQSAIATALSDTDALIEKLEKLIEKKKSIKRGAMQELLTGKRRLPGFSGKWETKKLGEVAEFDHGRDLPKSDLSEDGPYKCIHYGQLFNEYKELISEIKSKTHTNIGRFYSKANDVLMPTSDVTPRGLATASCIKENGIILGGGILVIRLHSGYDGLYFSYFVSQNKNTVLRFVKGSTVFHLYANDLANFEVSFPELKEQTAIATVLTDMDVEIEKLESQLTKYQNLKQGMMQTLLTGKIRLLSK</sequence>
<organism evidence="6 7">
    <name type="scientific">Candidatus Roizmanbacteria bacterium GW2011_GWA1_41_13</name>
    <dbReference type="NCBI Taxonomy" id="1618474"/>
    <lineage>
        <taxon>Bacteria</taxon>
        <taxon>Candidatus Roizmaniibacteriota</taxon>
    </lineage>
</organism>
<accession>A0A0G0UYE5</accession>
<dbReference type="GO" id="GO:0003677">
    <property type="term" value="F:DNA binding"/>
    <property type="evidence" value="ECO:0007669"/>
    <property type="project" value="UniProtKB-KW"/>
</dbReference>
<evidence type="ECO:0000256" key="1">
    <source>
        <dbReference type="ARBA" id="ARBA00010923"/>
    </source>
</evidence>
<dbReference type="Gene3D" id="1.10.287.1120">
    <property type="entry name" value="Bipartite methylase S protein"/>
    <property type="match status" value="1"/>
</dbReference>
<keyword evidence="2" id="KW-0680">Restriction system</keyword>
<evidence type="ECO:0000259" key="5">
    <source>
        <dbReference type="Pfam" id="PF01420"/>
    </source>
</evidence>
<evidence type="ECO:0000313" key="6">
    <source>
        <dbReference type="EMBL" id="KKR93648.1"/>
    </source>
</evidence>
<feature type="domain" description="Type I restriction modification DNA specificity" evidence="5">
    <location>
        <begin position="199"/>
        <end position="365"/>
    </location>
</feature>
<comment type="caution">
    <text evidence="6">The sequence shown here is derived from an EMBL/GenBank/DDBJ whole genome shotgun (WGS) entry which is preliminary data.</text>
</comment>
<keyword evidence="4" id="KW-0175">Coiled coil</keyword>
<dbReference type="PANTHER" id="PTHR30408">
    <property type="entry name" value="TYPE-1 RESTRICTION ENZYME ECOKI SPECIFICITY PROTEIN"/>
    <property type="match status" value="1"/>
</dbReference>
<proteinExistence type="inferred from homology"/>
<dbReference type="PANTHER" id="PTHR30408:SF12">
    <property type="entry name" value="TYPE I RESTRICTION ENZYME MJAVIII SPECIFICITY SUBUNIT"/>
    <property type="match status" value="1"/>
</dbReference>
<feature type="domain" description="Type I restriction modification DNA specificity" evidence="5">
    <location>
        <begin position="21"/>
        <end position="172"/>
    </location>
</feature>